<accession>A0A4C1TDJ0</accession>
<protein>
    <submittedName>
        <fullName evidence="2">Uncharacterized protein</fullName>
    </submittedName>
</protein>
<dbReference type="EMBL" id="BGZK01004893">
    <property type="protein sequence ID" value="GBP11467.1"/>
    <property type="molecule type" value="Genomic_DNA"/>
</dbReference>
<keyword evidence="3" id="KW-1185">Reference proteome</keyword>
<feature type="compositionally biased region" description="Pro residues" evidence="1">
    <location>
        <begin position="60"/>
        <end position="69"/>
    </location>
</feature>
<evidence type="ECO:0000256" key="1">
    <source>
        <dbReference type="SAM" id="MobiDB-lite"/>
    </source>
</evidence>
<proteinExistence type="predicted"/>
<dbReference type="Proteomes" id="UP000299102">
    <property type="component" value="Unassembled WGS sequence"/>
</dbReference>
<feature type="compositionally biased region" description="Basic and acidic residues" evidence="1">
    <location>
        <begin position="46"/>
        <end position="58"/>
    </location>
</feature>
<dbReference type="AlphaFoldDB" id="A0A4C1TDJ0"/>
<evidence type="ECO:0000313" key="2">
    <source>
        <dbReference type="EMBL" id="GBP11467.1"/>
    </source>
</evidence>
<evidence type="ECO:0000313" key="3">
    <source>
        <dbReference type="Proteomes" id="UP000299102"/>
    </source>
</evidence>
<comment type="caution">
    <text evidence="2">The sequence shown here is derived from an EMBL/GenBank/DDBJ whole genome shotgun (WGS) entry which is preliminary data.</text>
</comment>
<feature type="region of interest" description="Disordered" evidence="1">
    <location>
        <begin position="33"/>
        <end position="69"/>
    </location>
</feature>
<reference evidence="2 3" key="1">
    <citation type="journal article" date="2019" name="Commun. Biol.">
        <title>The bagworm genome reveals a unique fibroin gene that provides high tensile strength.</title>
        <authorList>
            <person name="Kono N."/>
            <person name="Nakamura H."/>
            <person name="Ohtoshi R."/>
            <person name="Tomita M."/>
            <person name="Numata K."/>
            <person name="Arakawa K."/>
        </authorList>
    </citation>
    <scope>NUCLEOTIDE SEQUENCE [LARGE SCALE GENOMIC DNA]</scope>
</reference>
<gene>
    <name evidence="2" type="ORF">EVAR_72268_1</name>
</gene>
<name>A0A4C1TDJ0_EUMVA</name>
<sequence>MRACPCSTVRTTPEVSDIRGACGRRARDDTLHGLTLGVMKTSSPPADKRERRGRDKSGRAPPPARRPPPVARAWAAGYFRNECPSRESVSVLYLLIKATLVNRRCYLSDDRLAPTLRVQSVCWRKYSPWRTLWTSQNTILSNVGHFGIAGMRHDRCPDTSETQGGSIFTELQLQGYFNEFYKILAFAVTT</sequence>
<organism evidence="2 3">
    <name type="scientific">Eumeta variegata</name>
    <name type="common">Bagworm moth</name>
    <name type="synonym">Eumeta japonica</name>
    <dbReference type="NCBI Taxonomy" id="151549"/>
    <lineage>
        <taxon>Eukaryota</taxon>
        <taxon>Metazoa</taxon>
        <taxon>Ecdysozoa</taxon>
        <taxon>Arthropoda</taxon>
        <taxon>Hexapoda</taxon>
        <taxon>Insecta</taxon>
        <taxon>Pterygota</taxon>
        <taxon>Neoptera</taxon>
        <taxon>Endopterygota</taxon>
        <taxon>Lepidoptera</taxon>
        <taxon>Glossata</taxon>
        <taxon>Ditrysia</taxon>
        <taxon>Tineoidea</taxon>
        <taxon>Psychidae</taxon>
        <taxon>Oiketicinae</taxon>
        <taxon>Eumeta</taxon>
    </lineage>
</organism>